<keyword evidence="2" id="KW-1185">Reference proteome</keyword>
<proteinExistence type="predicted"/>
<evidence type="ECO:0000313" key="1">
    <source>
        <dbReference type="EMBL" id="UTC28773.1"/>
    </source>
</evidence>
<name>A0A9E7SQW2_9CAUD</name>
<protein>
    <submittedName>
        <fullName evidence="1">Uncharacterized protein</fullName>
    </submittedName>
</protein>
<gene>
    <name evidence="1" type="ORF">MARCHEWKA_02610</name>
</gene>
<organism evidence="1 2">
    <name type="scientific">Brevundimonas phage vB_BpoS-Marchewka</name>
    <dbReference type="NCBI Taxonomy" id="2948604"/>
    <lineage>
        <taxon>Viruses</taxon>
        <taxon>Duplodnaviria</taxon>
        <taxon>Heunggongvirae</taxon>
        <taxon>Uroviricota</taxon>
        <taxon>Caudoviricetes</taxon>
        <taxon>Jeanschmidtviridae</taxon>
        <taxon>Marchewkavirus</taxon>
        <taxon>Marchewkavirus marchewka</taxon>
    </lineage>
</organism>
<dbReference type="EMBL" id="ON529851">
    <property type="protein sequence ID" value="UTC28773.1"/>
    <property type="molecule type" value="Genomic_DNA"/>
</dbReference>
<accession>A0A9E7SQW2</accession>
<evidence type="ECO:0000313" key="2">
    <source>
        <dbReference type="Proteomes" id="UP001056634"/>
    </source>
</evidence>
<dbReference type="Proteomes" id="UP001056634">
    <property type="component" value="Segment"/>
</dbReference>
<sequence length="69" mass="7386">MTAPTATRRQLNAIAAGLVHTGVAPLEQAGDIAYELLSASGYDVANIQHETVDRQKPFLYAVSSDEREG</sequence>
<reference evidence="1" key="1">
    <citation type="submission" date="2022-04" db="EMBL/GenBank/DDBJ databases">
        <authorList>
            <person name="Friedrich I."/>
            <person name="Schneider D."/>
            <person name="Poehlein A."/>
            <person name="Hertel R."/>
            <person name="Daniel R."/>
        </authorList>
    </citation>
    <scope>NUCLEOTIDE SEQUENCE</scope>
</reference>